<keyword evidence="3 10" id="KW-0732">Signal</keyword>
<evidence type="ECO:0000256" key="2">
    <source>
        <dbReference type="ARBA" id="ARBA00022692"/>
    </source>
</evidence>
<evidence type="ECO:0000256" key="8">
    <source>
        <dbReference type="SAM" id="MobiDB-lite"/>
    </source>
</evidence>
<gene>
    <name evidence="12" type="ORF">MAR_026571</name>
</gene>
<evidence type="ECO:0000313" key="12">
    <source>
        <dbReference type="EMBL" id="WAR12391.1"/>
    </source>
</evidence>
<sequence>MDLLGIHVFIVVLVACSFINVSRGVDVKIGVLLMTDSWWPFDLKMMGPAIEEGAIVARDVYGVNMELVYHTYPGNCPLSATLGYLMELLNNNTLHAIVGPACSESIMGAARLAEYVKIPMLTGVGDLVVRNPANGDIFEGHRFDYLAPCHDVLSRFTDSLTAIMQEYGWRHTAVMYDFPQTIFNLAGANLVKDFRSSIIIIFCNADIFRDIMYQAYLNGMAGGDYVFITLELFPSDWLGHYQLFTRSDYKDAGVTKAYETALILSLRKLDNTEYFTFADKVKARALADHGFVYPAGENPNYYVTAFYDSVMYLANAFNDTVNAGGDITDGMAIAQMYWNSSFQGITGPVGVSEIGDRQADFDLYDMMSPDTRAFQMVGRFRGASQAYVPLNGVEVVWPRGKPLDVPTCGFQGELCVPEAADYTVLIAVLVSVFGFLTLIFSVLFILYRLKSLNNNLTIRICFRQALPRGTGNWPDVMAHRAGRAEKPEGEKQRLLYVKERAEHRQRHTKIDVTGTERDVTDTERDVTDTESDVTDTERDVTDTESDVTDTELDVTYTERDETDTECDVTDTEIDVTDTNLYVTITDHYI</sequence>
<dbReference type="PANTHER" id="PTHR44755:SF8">
    <property type="entry name" value="RECEPTOR LIGAND BINDING REGION DOMAIN-CONTAINING PROTEIN"/>
    <property type="match status" value="1"/>
</dbReference>
<comment type="subcellular location">
    <subcellularLocation>
        <location evidence="1">Membrane</location>
        <topology evidence="1">Single-pass type I membrane protein</topology>
    </subcellularLocation>
</comment>
<proteinExistence type="predicted"/>
<name>A0ABY7EUB1_MYAAR</name>
<dbReference type="CDD" id="cd06352">
    <property type="entry name" value="PBP1_NPR_GC-like"/>
    <property type="match status" value="1"/>
</dbReference>
<feature type="transmembrane region" description="Helical" evidence="9">
    <location>
        <begin position="422"/>
        <end position="447"/>
    </location>
</feature>
<dbReference type="Proteomes" id="UP001164746">
    <property type="component" value="Chromosome 8"/>
</dbReference>
<dbReference type="PRINTS" id="PR00255">
    <property type="entry name" value="NATPEPTIDER"/>
</dbReference>
<protein>
    <submittedName>
        <fullName evidence="12">ANPRA-like protein</fullName>
    </submittedName>
</protein>
<feature type="compositionally biased region" description="Basic and acidic residues" evidence="8">
    <location>
        <begin position="510"/>
        <end position="527"/>
    </location>
</feature>
<keyword evidence="6" id="KW-0675">Receptor</keyword>
<feature type="domain" description="Receptor ligand binding region" evidence="11">
    <location>
        <begin position="65"/>
        <end position="177"/>
    </location>
</feature>
<dbReference type="InterPro" id="IPR001828">
    <property type="entry name" value="ANF_lig-bd_rcpt"/>
</dbReference>
<feature type="region of interest" description="Disordered" evidence="8">
    <location>
        <begin position="510"/>
        <end position="547"/>
    </location>
</feature>
<keyword evidence="2 9" id="KW-0812">Transmembrane</keyword>
<dbReference type="SUPFAM" id="SSF53822">
    <property type="entry name" value="Periplasmic binding protein-like I"/>
    <property type="match status" value="1"/>
</dbReference>
<dbReference type="InterPro" id="IPR052612">
    <property type="entry name" value="ANP_Clearance_Receptor"/>
</dbReference>
<keyword evidence="4 9" id="KW-1133">Transmembrane helix</keyword>
<keyword evidence="5 9" id="KW-0472">Membrane</keyword>
<dbReference type="PANTHER" id="PTHR44755">
    <property type="entry name" value="NATRIURETIC PEPTIDE RECEPTOR 3-RELATED"/>
    <property type="match status" value="1"/>
</dbReference>
<evidence type="ECO:0000256" key="5">
    <source>
        <dbReference type="ARBA" id="ARBA00023136"/>
    </source>
</evidence>
<evidence type="ECO:0000313" key="13">
    <source>
        <dbReference type="Proteomes" id="UP001164746"/>
    </source>
</evidence>
<evidence type="ECO:0000256" key="9">
    <source>
        <dbReference type="SAM" id="Phobius"/>
    </source>
</evidence>
<dbReference type="Gene3D" id="3.40.50.2300">
    <property type="match status" value="3"/>
</dbReference>
<dbReference type="Pfam" id="PF01094">
    <property type="entry name" value="ANF_receptor"/>
    <property type="match status" value="2"/>
</dbReference>
<feature type="chain" id="PRO_5045386823" evidence="10">
    <location>
        <begin position="25"/>
        <end position="589"/>
    </location>
</feature>
<feature type="domain" description="Receptor ligand binding region" evidence="11">
    <location>
        <begin position="191"/>
        <end position="366"/>
    </location>
</feature>
<dbReference type="InterPro" id="IPR001170">
    <property type="entry name" value="ANPR/GUC"/>
</dbReference>
<dbReference type="InterPro" id="IPR028082">
    <property type="entry name" value="Peripla_BP_I"/>
</dbReference>
<keyword evidence="7" id="KW-0325">Glycoprotein</keyword>
<evidence type="ECO:0000256" key="1">
    <source>
        <dbReference type="ARBA" id="ARBA00004479"/>
    </source>
</evidence>
<keyword evidence="13" id="KW-1185">Reference proteome</keyword>
<evidence type="ECO:0000256" key="6">
    <source>
        <dbReference type="ARBA" id="ARBA00023170"/>
    </source>
</evidence>
<organism evidence="12 13">
    <name type="scientific">Mya arenaria</name>
    <name type="common">Soft-shell clam</name>
    <dbReference type="NCBI Taxonomy" id="6604"/>
    <lineage>
        <taxon>Eukaryota</taxon>
        <taxon>Metazoa</taxon>
        <taxon>Spiralia</taxon>
        <taxon>Lophotrochozoa</taxon>
        <taxon>Mollusca</taxon>
        <taxon>Bivalvia</taxon>
        <taxon>Autobranchia</taxon>
        <taxon>Heteroconchia</taxon>
        <taxon>Euheterodonta</taxon>
        <taxon>Imparidentia</taxon>
        <taxon>Neoheterodontei</taxon>
        <taxon>Myida</taxon>
        <taxon>Myoidea</taxon>
        <taxon>Myidae</taxon>
        <taxon>Mya</taxon>
    </lineage>
</organism>
<reference evidence="12" key="1">
    <citation type="submission" date="2022-11" db="EMBL/GenBank/DDBJ databases">
        <title>Centuries of genome instability and evolution in soft-shell clam transmissible cancer (bioRxiv).</title>
        <authorList>
            <person name="Hart S.F.M."/>
            <person name="Yonemitsu M.A."/>
            <person name="Giersch R.M."/>
            <person name="Beal B.F."/>
            <person name="Arriagada G."/>
            <person name="Davis B.W."/>
            <person name="Ostrander E.A."/>
            <person name="Goff S.P."/>
            <person name="Metzger M.J."/>
        </authorList>
    </citation>
    <scope>NUCLEOTIDE SEQUENCE</scope>
    <source>
        <strain evidence="12">MELC-2E11</strain>
        <tissue evidence="12">Siphon/mantle</tissue>
    </source>
</reference>
<evidence type="ECO:0000256" key="7">
    <source>
        <dbReference type="ARBA" id="ARBA00023180"/>
    </source>
</evidence>
<feature type="signal peptide" evidence="10">
    <location>
        <begin position="1"/>
        <end position="24"/>
    </location>
</feature>
<evidence type="ECO:0000259" key="11">
    <source>
        <dbReference type="Pfam" id="PF01094"/>
    </source>
</evidence>
<evidence type="ECO:0000256" key="4">
    <source>
        <dbReference type="ARBA" id="ARBA00022989"/>
    </source>
</evidence>
<evidence type="ECO:0000256" key="3">
    <source>
        <dbReference type="ARBA" id="ARBA00022729"/>
    </source>
</evidence>
<dbReference type="EMBL" id="CP111019">
    <property type="protein sequence ID" value="WAR12391.1"/>
    <property type="molecule type" value="Genomic_DNA"/>
</dbReference>
<accession>A0ABY7EUB1</accession>
<evidence type="ECO:0000256" key="10">
    <source>
        <dbReference type="SAM" id="SignalP"/>
    </source>
</evidence>